<protein>
    <submittedName>
        <fullName evidence="5">Glyco_transf_7C domain-containing protein</fullName>
    </submittedName>
</protein>
<sequence>MAFPIFCPPRLPYSEFVGGVTALSRTQFELVGGFSNMYFGWGGEDDDLLNRIRVRKLWIERPPVTKYKMIRHGRDELNEVNKDNRVLLSTFKDKIMEHDTFLQSKYLVLTAEPRYNGLVYWIEVDIMENDIIPMVVDVYEFNTGVKITVCICHYDALF</sequence>
<dbReference type="InterPro" id="IPR027791">
    <property type="entry name" value="Galactosyl_T_C"/>
</dbReference>
<dbReference type="WBParaSite" id="ECPE_0001561601-mRNA-1">
    <property type="protein sequence ID" value="ECPE_0001561601-mRNA-1"/>
    <property type="gene ID" value="ECPE_0001561601"/>
</dbReference>
<dbReference type="InterPro" id="IPR003859">
    <property type="entry name" value="Galactosyl_T"/>
</dbReference>
<accession>A0A183B8P1</accession>
<dbReference type="GO" id="GO:0005975">
    <property type="term" value="P:carbohydrate metabolic process"/>
    <property type="evidence" value="ECO:0007669"/>
    <property type="project" value="InterPro"/>
</dbReference>
<dbReference type="Pfam" id="PF02709">
    <property type="entry name" value="Glyco_transf_7C"/>
    <property type="match status" value="1"/>
</dbReference>
<keyword evidence="1" id="KW-0808">Transferase</keyword>
<evidence type="ECO:0000259" key="2">
    <source>
        <dbReference type="Pfam" id="PF02709"/>
    </source>
</evidence>
<dbReference type="Proteomes" id="UP000272942">
    <property type="component" value="Unassembled WGS sequence"/>
</dbReference>
<dbReference type="OrthoDB" id="10016069at2759"/>
<evidence type="ECO:0000313" key="3">
    <source>
        <dbReference type="EMBL" id="VDP92848.1"/>
    </source>
</evidence>
<keyword evidence="4" id="KW-1185">Reference proteome</keyword>
<name>A0A183B8P1_9TREM</name>
<dbReference type="PANTHER" id="PTHR19300">
    <property type="entry name" value="BETA-1,4-GALACTOSYLTRANSFERASE"/>
    <property type="match status" value="1"/>
</dbReference>
<dbReference type="InterPro" id="IPR029044">
    <property type="entry name" value="Nucleotide-diphossugar_trans"/>
</dbReference>
<proteinExistence type="predicted"/>
<evidence type="ECO:0000256" key="1">
    <source>
        <dbReference type="ARBA" id="ARBA00022679"/>
    </source>
</evidence>
<dbReference type="SUPFAM" id="SSF53448">
    <property type="entry name" value="Nucleotide-diphospho-sugar transferases"/>
    <property type="match status" value="1"/>
</dbReference>
<dbReference type="PANTHER" id="PTHR19300:SF57">
    <property type="entry name" value="BETA-1,4-N-ACETYLGALACTOSAMINYLTRANSFERASE"/>
    <property type="match status" value="1"/>
</dbReference>
<reference evidence="3 4" key="2">
    <citation type="submission" date="2018-11" db="EMBL/GenBank/DDBJ databases">
        <authorList>
            <consortium name="Pathogen Informatics"/>
        </authorList>
    </citation>
    <scope>NUCLEOTIDE SEQUENCE [LARGE SCALE GENOMIC DNA]</scope>
    <source>
        <strain evidence="3 4">Egypt</strain>
    </source>
</reference>
<dbReference type="PRINTS" id="PR02050">
    <property type="entry name" value="B14GALTRFASE"/>
</dbReference>
<gene>
    <name evidence="3" type="ORF">ECPE_LOCUS15576</name>
</gene>
<dbReference type="GO" id="GO:0005794">
    <property type="term" value="C:Golgi apparatus"/>
    <property type="evidence" value="ECO:0007669"/>
    <property type="project" value="TreeGrafter"/>
</dbReference>
<feature type="domain" description="Galactosyltransferase C-terminal" evidence="2">
    <location>
        <begin position="9"/>
        <end position="72"/>
    </location>
</feature>
<dbReference type="EMBL" id="UZAN01061044">
    <property type="protein sequence ID" value="VDP92848.1"/>
    <property type="molecule type" value="Genomic_DNA"/>
</dbReference>
<evidence type="ECO:0000313" key="5">
    <source>
        <dbReference type="WBParaSite" id="ECPE_0001561601-mRNA-1"/>
    </source>
</evidence>
<dbReference type="AlphaFoldDB" id="A0A183B8P1"/>
<evidence type="ECO:0000313" key="4">
    <source>
        <dbReference type="Proteomes" id="UP000272942"/>
    </source>
</evidence>
<organism evidence="5">
    <name type="scientific">Echinostoma caproni</name>
    <dbReference type="NCBI Taxonomy" id="27848"/>
    <lineage>
        <taxon>Eukaryota</taxon>
        <taxon>Metazoa</taxon>
        <taxon>Spiralia</taxon>
        <taxon>Lophotrochozoa</taxon>
        <taxon>Platyhelminthes</taxon>
        <taxon>Trematoda</taxon>
        <taxon>Digenea</taxon>
        <taxon>Plagiorchiida</taxon>
        <taxon>Echinostomata</taxon>
        <taxon>Echinostomatoidea</taxon>
        <taxon>Echinostomatidae</taxon>
        <taxon>Echinostoma</taxon>
    </lineage>
</organism>
<dbReference type="Gene3D" id="3.90.550.10">
    <property type="entry name" value="Spore Coat Polysaccharide Biosynthesis Protein SpsA, Chain A"/>
    <property type="match status" value="1"/>
</dbReference>
<reference evidence="5" key="1">
    <citation type="submission" date="2016-06" db="UniProtKB">
        <authorList>
            <consortium name="WormBaseParasite"/>
        </authorList>
    </citation>
    <scope>IDENTIFICATION</scope>
</reference>
<dbReference type="GO" id="GO:0008378">
    <property type="term" value="F:galactosyltransferase activity"/>
    <property type="evidence" value="ECO:0007669"/>
    <property type="project" value="TreeGrafter"/>
</dbReference>